<reference evidence="3 4" key="1">
    <citation type="journal article" date="2015" name="Genome Announc.">
        <title>Expanding the biotechnology potential of lactobacilli through comparative genomics of 213 strains and associated genera.</title>
        <authorList>
            <person name="Sun Z."/>
            <person name="Harris H.M."/>
            <person name="McCann A."/>
            <person name="Guo C."/>
            <person name="Argimon S."/>
            <person name="Zhang W."/>
            <person name="Yang X."/>
            <person name="Jeffery I.B."/>
            <person name="Cooney J.C."/>
            <person name="Kagawa T.F."/>
            <person name="Liu W."/>
            <person name="Song Y."/>
            <person name="Salvetti E."/>
            <person name="Wrobel A."/>
            <person name="Rasinkangas P."/>
            <person name="Parkhill J."/>
            <person name="Rea M.C."/>
            <person name="O'Sullivan O."/>
            <person name="Ritari J."/>
            <person name="Douillard F.P."/>
            <person name="Paul Ross R."/>
            <person name="Yang R."/>
            <person name="Briner A.E."/>
            <person name="Felis G.E."/>
            <person name="de Vos W.M."/>
            <person name="Barrangou R."/>
            <person name="Klaenhammer T.R."/>
            <person name="Caufield P.W."/>
            <person name="Cui Y."/>
            <person name="Zhang H."/>
            <person name="O'Toole P.W."/>
        </authorList>
    </citation>
    <scope>NUCLEOTIDE SEQUENCE [LARGE SCALE GENOMIC DNA]</scope>
    <source>
        <strain evidence="3 4">DSM 14340</strain>
    </source>
</reference>
<dbReference type="EMBL" id="AZEX01000031">
    <property type="protein sequence ID" value="KRL60912.1"/>
    <property type="molecule type" value="Genomic_DNA"/>
</dbReference>
<feature type="domain" description="Methyltransferase" evidence="2">
    <location>
        <begin position="36"/>
        <end position="131"/>
    </location>
</feature>
<dbReference type="Proteomes" id="UP000051264">
    <property type="component" value="Unassembled WGS sequence"/>
</dbReference>
<dbReference type="STRING" id="1423747.FC69_GL001094"/>
<protein>
    <submittedName>
        <fullName evidence="3">UbiE COQ5 methyltransferase family protein</fullName>
    </submittedName>
</protein>
<dbReference type="CDD" id="cd02440">
    <property type="entry name" value="AdoMet_MTases"/>
    <property type="match status" value="1"/>
</dbReference>
<comment type="caution">
    <text evidence="3">The sequence shown here is derived from an EMBL/GenBank/DDBJ whole genome shotgun (WGS) entry which is preliminary data.</text>
</comment>
<accession>A0A0R1RUU9</accession>
<proteinExistence type="predicted"/>
<name>A0A0R1RUU9_9LACO</name>
<dbReference type="InterPro" id="IPR041698">
    <property type="entry name" value="Methyltransf_25"/>
</dbReference>
<dbReference type="PANTHER" id="PTHR43861">
    <property type="entry name" value="TRANS-ACONITATE 2-METHYLTRANSFERASE-RELATED"/>
    <property type="match status" value="1"/>
</dbReference>
<dbReference type="RefSeq" id="WP_056950294.1">
    <property type="nucleotide sequence ID" value="NZ_AZEX01000031.1"/>
</dbReference>
<evidence type="ECO:0000259" key="2">
    <source>
        <dbReference type="Pfam" id="PF13649"/>
    </source>
</evidence>
<dbReference type="Gene3D" id="2.20.25.110">
    <property type="entry name" value="S-adenosyl-L-methionine-dependent methyltransferases"/>
    <property type="match status" value="1"/>
</dbReference>
<evidence type="ECO:0000313" key="3">
    <source>
        <dbReference type="EMBL" id="KRL60912.1"/>
    </source>
</evidence>
<dbReference type="SUPFAM" id="SSF53335">
    <property type="entry name" value="S-adenosyl-L-methionine-dependent methyltransferases"/>
    <property type="match status" value="1"/>
</dbReference>
<keyword evidence="1 3" id="KW-0808">Transferase</keyword>
<dbReference type="PATRIC" id="fig|1423747.3.peg.1118"/>
<evidence type="ECO:0000256" key="1">
    <source>
        <dbReference type="ARBA" id="ARBA00022679"/>
    </source>
</evidence>
<dbReference type="GO" id="GO:0032259">
    <property type="term" value="P:methylation"/>
    <property type="evidence" value="ECO:0007669"/>
    <property type="project" value="UniProtKB-KW"/>
</dbReference>
<dbReference type="Gene3D" id="3.40.50.150">
    <property type="entry name" value="Vaccinia Virus protein VP39"/>
    <property type="match status" value="1"/>
</dbReference>
<organism evidence="3 4">
    <name type="scientific">Latilactobacillus fuchuensis DSM 14340 = JCM 11249</name>
    <dbReference type="NCBI Taxonomy" id="1423747"/>
    <lineage>
        <taxon>Bacteria</taxon>
        <taxon>Bacillati</taxon>
        <taxon>Bacillota</taxon>
        <taxon>Bacilli</taxon>
        <taxon>Lactobacillales</taxon>
        <taxon>Lactobacillaceae</taxon>
        <taxon>Latilactobacillus</taxon>
    </lineage>
</organism>
<evidence type="ECO:0000313" key="4">
    <source>
        <dbReference type="Proteomes" id="UP000051264"/>
    </source>
</evidence>
<dbReference type="InterPro" id="IPR029063">
    <property type="entry name" value="SAM-dependent_MTases_sf"/>
</dbReference>
<keyword evidence="3" id="KW-0489">Methyltransferase</keyword>
<dbReference type="AlphaFoldDB" id="A0A0R1RUU9"/>
<gene>
    <name evidence="3" type="ORF">FC69_GL001094</name>
</gene>
<dbReference type="eggNOG" id="COG0500">
    <property type="taxonomic scope" value="Bacteria"/>
</dbReference>
<dbReference type="OrthoDB" id="9811589at2"/>
<dbReference type="Pfam" id="PF13649">
    <property type="entry name" value="Methyltransf_25"/>
    <property type="match status" value="1"/>
</dbReference>
<sequence length="243" mass="27580">MIYQSFATVYDRLMDHSLYTQWRDYTLEQLQGQASVLELACGAGDLAILLKQAGLDVVGLDLSEEMLSIASEKATEADVTLPLLQGDMTDLGEIGTFDAVTCFDDSICYMPDLDHVKQVFEQVYQRLNVGGQFLFDAHSLHQMDDLFPGFMYNDKTEETAFMWTSYAGEVPHSVEHDLSFFVWDDQIDGYQELNELHHERTYPLADFTTTLEQVGFKNVQVSADFGQNAVQTDSVRWFFSAVK</sequence>
<dbReference type="GO" id="GO:0008168">
    <property type="term" value="F:methyltransferase activity"/>
    <property type="evidence" value="ECO:0007669"/>
    <property type="project" value="UniProtKB-KW"/>
</dbReference>